<gene>
    <name evidence="2" type="ORF">G443_003777</name>
</gene>
<accession>A0ABT1JLW7</accession>
<proteinExistence type="predicted"/>
<feature type="region of interest" description="Disordered" evidence="1">
    <location>
        <begin position="13"/>
        <end position="129"/>
    </location>
</feature>
<sequence length="231" mass="24196">MTGLVGMSVALFSPRPEFSIDSLPAVPTGQPMPRLELVPGPDRETFPSPPTAVADQSEHEGSASPRWGQGTQADGPDGDAAGGQAEDAEEPPGTTPGEGGGSPGSEPEISTLGPTATAARPEQASEVPTDEYKHQTVAFLDSVVHDLPAAYALLGGRLRAAGLPALRDRYEDVRDISIEHILIDPANATTVSTLVVTRPDGSQTKEYRQLRFRDVGGLRIEDDQVVAKPAG</sequence>
<comment type="caution">
    <text evidence="2">The sequence shown here is derived from an EMBL/GenBank/DDBJ whole genome shotgun (WGS) entry which is preliminary data.</text>
</comment>
<reference evidence="2 3" key="1">
    <citation type="submission" date="2013-07" db="EMBL/GenBank/DDBJ databases">
        <authorList>
            <consortium name="DOE Joint Genome Institute"/>
            <person name="Reeve W."/>
            <person name="Huntemann M."/>
            <person name="Han J."/>
            <person name="Chen A."/>
            <person name="Kyrpides N."/>
            <person name="Mavromatis K."/>
            <person name="Markowitz V."/>
            <person name="Palaniappan K."/>
            <person name="Ivanova N."/>
            <person name="Schaumberg A."/>
            <person name="Pati A."/>
            <person name="Liolios K."/>
            <person name="Nordberg H.P."/>
            <person name="Cantor M.N."/>
            <person name="Hua S.X."/>
            <person name="Woyke T."/>
        </authorList>
    </citation>
    <scope>NUCLEOTIDE SEQUENCE [LARGE SCALE GENOMIC DNA]</scope>
    <source>
        <strain evidence="2 3">DSM 43889</strain>
    </source>
</reference>
<evidence type="ECO:0000313" key="2">
    <source>
        <dbReference type="EMBL" id="MCP2333507.1"/>
    </source>
</evidence>
<reference evidence="2 3" key="2">
    <citation type="submission" date="2022-06" db="EMBL/GenBank/DDBJ databases">
        <title>Genomic Encyclopedia of Type Strains, Phase I: the one thousand microbial genomes (KMG-I) project.</title>
        <authorList>
            <person name="Kyrpides N."/>
        </authorList>
    </citation>
    <scope>NUCLEOTIDE SEQUENCE [LARGE SCALE GENOMIC DNA]</scope>
    <source>
        <strain evidence="2 3">DSM 43889</strain>
    </source>
</reference>
<name>A0ABT1JLW7_ACTCY</name>
<organism evidence="2 3">
    <name type="scientific">Actinoalloteichus caeruleus DSM 43889</name>
    <dbReference type="NCBI Taxonomy" id="1120930"/>
    <lineage>
        <taxon>Bacteria</taxon>
        <taxon>Bacillati</taxon>
        <taxon>Actinomycetota</taxon>
        <taxon>Actinomycetes</taxon>
        <taxon>Pseudonocardiales</taxon>
        <taxon>Pseudonocardiaceae</taxon>
        <taxon>Actinoalloteichus</taxon>
        <taxon>Actinoalloteichus cyanogriseus</taxon>
    </lineage>
</organism>
<protein>
    <submittedName>
        <fullName evidence="2">Uncharacterized protein</fullName>
    </submittedName>
</protein>
<dbReference type="EMBL" id="AUBJ02000001">
    <property type="protein sequence ID" value="MCP2333507.1"/>
    <property type="molecule type" value="Genomic_DNA"/>
</dbReference>
<evidence type="ECO:0000256" key="1">
    <source>
        <dbReference type="SAM" id="MobiDB-lite"/>
    </source>
</evidence>
<keyword evidence="3" id="KW-1185">Reference proteome</keyword>
<dbReference type="Proteomes" id="UP000791080">
    <property type="component" value="Unassembled WGS sequence"/>
</dbReference>
<evidence type="ECO:0000313" key="3">
    <source>
        <dbReference type="Proteomes" id="UP000791080"/>
    </source>
</evidence>
<feature type="compositionally biased region" description="Low complexity" evidence="1">
    <location>
        <begin position="68"/>
        <end position="85"/>
    </location>
</feature>